<comment type="caution">
    <text evidence="1">The sequence shown here is derived from an EMBL/GenBank/DDBJ whole genome shotgun (WGS) entry which is preliminary data.</text>
</comment>
<dbReference type="GeneID" id="31359913"/>
<reference evidence="1 2" key="1">
    <citation type="journal article" date="2011" name="Genome Res.">
        <title>Phylogeny-wide analysis of social amoeba genomes highlights ancient origins for complex intercellular communication.</title>
        <authorList>
            <person name="Heidel A.J."/>
            <person name="Lawal H.M."/>
            <person name="Felder M."/>
            <person name="Schilde C."/>
            <person name="Helps N.R."/>
            <person name="Tunggal B."/>
            <person name="Rivero F."/>
            <person name="John U."/>
            <person name="Schleicher M."/>
            <person name="Eichinger L."/>
            <person name="Platzer M."/>
            <person name="Noegel A.A."/>
            <person name="Schaap P."/>
            <person name="Gloeckner G."/>
        </authorList>
    </citation>
    <scope>NUCLEOTIDE SEQUENCE [LARGE SCALE GENOMIC DNA]</scope>
    <source>
        <strain evidence="2">ATCC 26659 / Pp 5 / PN500</strain>
    </source>
</reference>
<dbReference type="Proteomes" id="UP000001396">
    <property type="component" value="Unassembled WGS sequence"/>
</dbReference>
<dbReference type="EMBL" id="ADBJ01000018">
    <property type="protein sequence ID" value="EFA82731.1"/>
    <property type="molecule type" value="Genomic_DNA"/>
</dbReference>
<organism evidence="1 2">
    <name type="scientific">Heterostelium pallidum (strain ATCC 26659 / Pp 5 / PN500)</name>
    <name type="common">Cellular slime mold</name>
    <name type="synonym">Polysphondylium pallidum</name>
    <dbReference type="NCBI Taxonomy" id="670386"/>
    <lineage>
        <taxon>Eukaryota</taxon>
        <taxon>Amoebozoa</taxon>
        <taxon>Evosea</taxon>
        <taxon>Eumycetozoa</taxon>
        <taxon>Dictyostelia</taxon>
        <taxon>Acytosteliales</taxon>
        <taxon>Acytosteliaceae</taxon>
        <taxon>Heterostelium</taxon>
    </lineage>
</organism>
<dbReference type="InParanoid" id="D3B7I8"/>
<protein>
    <submittedName>
        <fullName evidence="1">Uncharacterized protein</fullName>
    </submittedName>
</protein>
<name>D3B7I8_HETP5</name>
<evidence type="ECO:0000313" key="2">
    <source>
        <dbReference type="Proteomes" id="UP000001396"/>
    </source>
</evidence>
<gene>
    <name evidence="1" type="ORF">PPL_04426</name>
</gene>
<dbReference type="RefSeq" id="XP_020434848.1">
    <property type="nucleotide sequence ID" value="XM_020575328.1"/>
</dbReference>
<keyword evidence="2" id="KW-1185">Reference proteome</keyword>
<accession>D3B7I8</accession>
<evidence type="ECO:0000313" key="1">
    <source>
        <dbReference type="EMBL" id="EFA82731.1"/>
    </source>
</evidence>
<proteinExistence type="predicted"/>
<sequence>MSLTLNLKPDGKKLKFGGQHFIYTTKDYNLKLTPCHTNDRGFRAPKVNFTSAVIHVNGNERTISLKGYLDKIDVTHGELYVQQGDDIKNEYGTRYPFYKNFNKYTIPAGNFSTSFKIVNVNNSPIIIHYRYKHRFERHYFINGCAVAPFKI</sequence>
<dbReference type="AlphaFoldDB" id="D3B7I8"/>